<sequence length="255" mass="28423">LSTGSWATGSFDAFRLLQPTIRLTPEIRVLAYRDKCLVGDQAFFVLVPSSDGLRQQQQLLLLQQQHDTDVFTQRLSLNHLKQGESHQRIRHSAQELLRLTESFSGFNGSGPDGGYDKASDNALPTDSDLRTMSKLSHGIAREIGEIMALKKCDSAQQHSWTGSQQHQQKHQFQLQYDGQPGGAGHAPDYASTAARKSRRKIDFSCHKCHRVDTPEWRPGPDGPSTLCNVCGLIYAKRERKKEGSTMPTFGSPNFS</sequence>
<feature type="non-terminal residue" evidence="7">
    <location>
        <position position="1"/>
    </location>
</feature>
<dbReference type="GO" id="GO:0043565">
    <property type="term" value="F:sequence-specific DNA binding"/>
    <property type="evidence" value="ECO:0007669"/>
    <property type="project" value="InterPro"/>
</dbReference>
<dbReference type="Proteomes" id="UP000186583">
    <property type="component" value="Unassembled WGS sequence"/>
</dbReference>
<keyword evidence="8" id="KW-1185">Reference proteome</keyword>
<dbReference type="GO" id="GO:0006355">
    <property type="term" value="P:regulation of DNA-templated transcription"/>
    <property type="evidence" value="ECO:0007669"/>
    <property type="project" value="InterPro"/>
</dbReference>
<evidence type="ECO:0000256" key="2">
    <source>
        <dbReference type="ARBA" id="ARBA00022771"/>
    </source>
</evidence>
<dbReference type="InterPro" id="IPR000679">
    <property type="entry name" value="Znf_GATA"/>
</dbReference>
<feature type="compositionally biased region" description="Low complexity" evidence="5">
    <location>
        <begin position="164"/>
        <end position="175"/>
    </location>
</feature>
<dbReference type="PANTHER" id="PTHR45658">
    <property type="entry name" value="GATA TRANSCRIPTION FACTOR"/>
    <property type="match status" value="1"/>
</dbReference>
<evidence type="ECO:0000256" key="1">
    <source>
        <dbReference type="ARBA" id="ARBA00022723"/>
    </source>
</evidence>
<evidence type="ECO:0000256" key="4">
    <source>
        <dbReference type="PROSITE-ProRule" id="PRU00094"/>
    </source>
</evidence>
<dbReference type="SUPFAM" id="SSF57716">
    <property type="entry name" value="Glucocorticoid receptor-like (DNA-binding domain)"/>
    <property type="match status" value="1"/>
</dbReference>
<dbReference type="OrthoDB" id="2162994at2759"/>
<feature type="domain" description="GATA-type" evidence="6">
    <location>
        <begin position="199"/>
        <end position="234"/>
    </location>
</feature>
<evidence type="ECO:0000256" key="3">
    <source>
        <dbReference type="ARBA" id="ARBA00022833"/>
    </source>
</evidence>
<name>A0A1Q8S6N1_9PEZI</name>
<accession>A0A1Q8S6N1</accession>
<protein>
    <submittedName>
        <fullName evidence="7">GATA zinc finger domain-containing protein 7</fullName>
    </submittedName>
</protein>
<keyword evidence="1" id="KW-0479">Metal-binding</keyword>
<keyword evidence="2 4" id="KW-0863">Zinc-finger</keyword>
<dbReference type="EMBL" id="MPGH01000011">
    <property type="protein sequence ID" value="OLN97114.1"/>
    <property type="molecule type" value="Genomic_DNA"/>
</dbReference>
<evidence type="ECO:0000313" key="7">
    <source>
        <dbReference type="EMBL" id="OLN97114.1"/>
    </source>
</evidence>
<evidence type="ECO:0000259" key="6">
    <source>
        <dbReference type="PROSITE" id="PS50114"/>
    </source>
</evidence>
<keyword evidence="3" id="KW-0862">Zinc</keyword>
<dbReference type="GO" id="GO:0008270">
    <property type="term" value="F:zinc ion binding"/>
    <property type="evidence" value="ECO:0007669"/>
    <property type="project" value="UniProtKB-KW"/>
</dbReference>
<gene>
    <name evidence="7" type="ORF">CCHL11_02044</name>
</gene>
<dbReference type="Gene3D" id="3.30.50.10">
    <property type="entry name" value="Erythroid Transcription Factor GATA-1, subunit A"/>
    <property type="match status" value="1"/>
</dbReference>
<dbReference type="PROSITE" id="PS50114">
    <property type="entry name" value="GATA_ZN_FINGER_2"/>
    <property type="match status" value="1"/>
</dbReference>
<dbReference type="SMART" id="SM00401">
    <property type="entry name" value="ZnF_GATA"/>
    <property type="match status" value="1"/>
</dbReference>
<comment type="caution">
    <text evidence="7">The sequence shown here is derived from an EMBL/GenBank/DDBJ whole genome shotgun (WGS) entry which is preliminary data.</text>
</comment>
<dbReference type="PANTHER" id="PTHR45658:SF128">
    <property type="entry name" value="GATA ZINC FINGER DOMAIN-CONTAINING PROTEIN 10-RELATED"/>
    <property type="match status" value="1"/>
</dbReference>
<proteinExistence type="predicted"/>
<dbReference type="InterPro" id="IPR013088">
    <property type="entry name" value="Znf_NHR/GATA"/>
</dbReference>
<reference evidence="7 8" key="1">
    <citation type="submission" date="2016-11" db="EMBL/GenBank/DDBJ databases">
        <title>Draft Genome Assembly of Colletotrichum chlorophyti a pathogen of herbaceous plants.</title>
        <authorList>
            <person name="Gan P."/>
            <person name="Narusaka M."/>
            <person name="Tsushima A."/>
            <person name="Narusaka Y."/>
            <person name="Takano Y."/>
            <person name="Shirasu K."/>
        </authorList>
    </citation>
    <scope>NUCLEOTIDE SEQUENCE [LARGE SCALE GENOMIC DNA]</scope>
    <source>
        <strain evidence="7 8">NTL11</strain>
    </source>
</reference>
<dbReference type="STRING" id="708187.A0A1Q8S6N1"/>
<dbReference type="InterPro" id="IPR051140">
    <property type="entry name" value="GATA_TF"/>
</dbReference>
<organism evidence="7 8">
    <name type="scientific">Colletotrichum chlorophyti</name>
    <dbReference type="NCBI Taxonomy" id="708187"/>
    <lineage>
        <taxon>Eukaryota</taxon>
        <taxon>Fungi</taxon>
        <taxon>Dikarya</taxon>
        <taxon>Ascomycota</taxon>
        <taxon>Pezizomycotina</taxon>
        <taxon>Sordariomycetes</taxon>
        <taxon>Hypocreomycetidae</taxon>
        <taxon>Glomerellales</taxon>
        <taxon>Glomerellaceae</taxon>
        <taxon>Colletotrichum</taxon>
    </lineage>
</organism>
<feature type="region of interest" description="Disordered" evidence="5">
    <location>
        <begin position="157"/>
        <end position="189"/>
    </location>
</feature>
<evidence type="ECO:0000313" key="8">
    <source>
        <dbReference type="Proteomes" id="UP000186583"/>
    </source>
</evidence>
<evidence type="ECO:0000256" key="5">
    <source>
        <dbReference type="SAM" id="MobiDB-lite"/>
    </source>
</evidence>
<dbReference type="CDD" id="cd00202">
    <property type="entry name" value="ZnF_GATA"/>
    <property type="match status" value="1"/>
</dbReference>
<dbReference type="AlphaFoldDB" id="A0A1Q8S6N1"/>
<dbReference type="Pfam" id="PF00320">
    <property type="entry name" value="GATA"/>
    <property type="match status" value="1"/>
</dbReference>